<evidence type="ECO:0000313" key="7">
    <source>
        <dbReference type="Proteomes" id="UP000008227"/>
    </source>
</evidence>
<evidence type="ECO:0000256" key="2">
    <source>
        <dbReference type="ARBA" id="ARBA00022771"/>
    </source>
</evidence>
<dbReference type="GeneTree" id="ENSGT00940000155329"/>
<reference evidence="6" key="3">
    <citation type="submission" date="2025-08" db="UniProtKB">
        <authorList>
            <consortium name="Ensembl"/>
        </authorList>
    </citation>
    <scope>IDENTIFICATION</scope>
</reference>
<name>A0A5G2Q6T5_PIG</name>
<dbReference type="InterPro" id="IPR013083">
    <property type="entry name" value="Znf_RING/FYVE/PHD"/>
</dbReference>
<dbReference type="Ensembl" id="ENSSSCT00000082388.1">
    <property type="protein sequence ID" value="ENSSSCP00000059728.1"/>
    <property type="gene ID" value="ENSSSCG00000047847.1"/>
</dbReference>
<reference evidence="6" key="2">
    <citation type="journal article" date="2020" name="Gigascience">
        <title>An improved pig reference genome sequence to enable pig genetics and genomics research.</title>
        <authorList>
            <person name="Warr A."/>
            <person name="Affara N."/>
            <person name="Aken B."/>
            <person name="Beiki H."/>
            <person name="Bickhart D.M."/>
            <person name="Billis K."/>
            <person name="Chow W."/>
            <person name="Eory L."/>
            <person name="Finlayson H.A."/>
            <person name="Flicek P."/>
            <person name="Giron C.G."/>
            <person name="Griffin D.K."/>
            <person name="Hall R."/>
            <person name="Hannum G."/>
            <person name="Hourlier T."/>
            <person name="Howe K."/>
            <person name="Hume D.A."/>
            <person name="Izuogu O."/>
            <person name="Kim K."/>
            <person name="Koren S."/>
            <person name="Liu H."/>
            <person name="Manchanda N."/>
            <person name="Martin F.J."/>
            <person name="Nonneman D.J."/>
            <person name="O'Connor R.E."/>
            <person name="Phillippy A.M."/>
            <person name="Rohrer G.A."/>
            <person name="Rosen B.D."/>
            <person name="Rund L.A."/>
            <person name="Sargent C.A."/>
            <person name="Schook L.B."/>
            <person name="Schroeder S.G."/>
            <person name="Schwartz A.S."/>
            <person name="Skinner B.M."/>
            <person name="Talbot R."/>
            <person name="Tseng E."/>
            <person name="Tuggle C.K."/>
            <person name="Watson M."/>
            <person name="Smith T.P.L."/>
            <person name="Archibald A.L."/>
        </authorList>
    </citation>
    <scope>NUCLEOTIDE SEQUENCE [LARGE SCALE GENOMIC DNA]</scope>
    <source>
        <strain evidence="6">Duroc</strain>
    </source>
</reference>
<dbReference type="PROSITE" id="PS50089">
    <property type="entry name" value="ZF_RING_2"/>
    <property type="match status" value="1"/>
</dbReference>
<dbReference type="PaxDb" id="9823-ENSSSCP00000009452"/>
<dbReference type="Gene3D" id="3.30.40.10">
    <property type="entry name" value="Zinc/RING finger domain, C3HC4 (zinc finger)"/>
    <property type="match status" value="1"/>
</dbReference>
<dbReference type="InterPro" id="IPR050143">
    <property type="entry name" value="TRIM/RBCC"/>
</dbReference>
<dbReference type="PROSITE" id="PS50007">
    <property type="entry name" value="PIPLC_X_DOMAIN"/>
    <property type="match status" value="1"/>
</dbReference>
<dbReference type="SUPFAM" id="SSF57850">
    <property type="entry name" value="RING/U-box"/>
    <property type="match status" value="1"/>
</dbReference>
<dbReference type="SMR" id="A0A5G2Q6T5"/>
<keyword evidence="1" id="KW-0479">Metal-binding</keyword>
<dbReference type="Pfam" id="PF15227">
    <property type="entry name" value="zf-C3HC4_4"/>
    <property type="match status" value="1"/>
</dbReference>
<protein>
    <recommendedName>
        <fullName evidence="5">RING-type domain-containing protein</fullName>
    </recommendedName>
</protein>
<reference evidence="6" key="4">
    <citation type="submission" date="2025-09" db="UniProtKB">
        <authorList>
            <consortium name="Ensembl"/>
        </authorList>
    </citation>
    <scope>IDENTIFICATION</scope>
</reference>
<organism evidence="6 7">
    <name type="scientific">Sus scrofa</name>
    <name type="common">Pig</name>
    <dbReference type="NCBI Taxonomy" id="9823"/>
    <lineage>
        <taxon>Eukaryota</taxon>
        <taxon>Metazoa</taxon>
        <taxon>Chordata</taxon>
        <taxon>Craniata</taxon>
        <taxon>Vertebrata</taxon>
        <taxon>Euteleostomi</taxon>
        <taxon>Mammalia</taxon>
        <taxon>Eutheria</taxon>
        <taxon>Laurasiatheria</taxon>
        <taxon>Artiodactyla</taxon>
        <taxon>Suina</taxon>
        <taxon>Suidae</taxon>
        <taxon>Sus</taxon>
    </lineage>
</organism>
<proteinExistence type="predicted"/>
<evidence type="ECO:0000313" key="6">
    <source>
        <dbReference type="Ensembl" id="ENSSSCP00000059728.1"/>
    </source>
</evidence>
<dbReference type="InterPro" id="IPR017907">
    <property type="entry name" value="Znf_RING_CS"/>
</dbReference>
<dbReference type="InterPro" id="IPR001841">
    <property type="entry name" value="Znf_RING"/>
</dbReference>
<keyword evidence="7" id="KW-1185">Reference proteome</keyword>
<dbReference type="GO" id="GO:0008270">
    <property type="term" value="F:zinc ion binding"/>
    <property type="evidence" value="ECO:0007669"/>
    <property type="project" value="UniProtKB-KW"/>
</dbReference>
<dbReference type="SMART" id="SM00184">
    <property type="entry name" value="RING"/>
    <property type="match status" value="1"/>
</dbReference>
<accession>A0A5G2Q6T5</accession>
<dbReference type="InParanoid" id="A0A5G2Q6T5"/>
<evidence type="ECO:0000259" key="5">
    <source>
        <dbReference type="PROSITE" id="PS50089"/>
    </source>
</evidence>
<feature type="domain" description="RING-type" evidence="5">
    <location>
        <begin position="16"/>
        <end position="56"/>
    </location>
</feature>
<sequence length="115" mass="12730">MAQAASLAQLQAEASCPICLDYLRDPVTTDCGHNFCHSCLLQRWEGLQGDFPCPVCLHGFSAFSQAFFGPVTTLIPQKATIIENKPFHSHLMFWGICNLDTRSKISIVYFFASVG</sequence>
<evidence type="ECO:0000256" key="1">
    <source>
        <dbReference type="ARBA" id="ARBA00022723"/>
    </source>
</evidence>
<dbReference type="AlphaFoldDB" id="A0A5G2Q6T5"/>
<evidence type="ECO:0000256" key="4">
    <source>
        <dbReference type="PROSITE-ProRule" id="PRU00175"/>
    </source>
</evidence>
<dbReference type="Proteomes" id="UP000008227">
    <property type="component" value="Chromosome 8"/>
</dbReference>
<keyword evidence="2 4" id="KW-0863">Zinc-finger</keyword>
<dbReference type="PANTHER" id="PTHR24103">
    <property type="entry name" value="E3 UBIQUITIN-PROTEIN LIGASE TRIM"/>
    <property type="match status" value="1"/>
</dbReference>
<evidence type="ECO:0000256" key="3">
    <source>
        <dbReference type="ARBA" id="ARBA00022833"/>
    </source>
</evidence>
<keyword evidence="3" id="KW-0862">Zinc</keyword>
<reference evidence="7" key="1">
    <citation type="submission" date="2009-11" db="EMBL/GenBank/DDBJ databases">
        <authorList>
            <consortium name="Porcine genome sequencing project"/>
        </authorList>
    </citation>
    <scope>NUCLEOTIDE SEQUENCE [LARGE SCALE GENOMIC DNA]</scope>
    <source>
        <strain evidence="7">Duroc</strain>
    </source>
</reference>
<dbReference type="PROSITE" id="PS00518">
    <property type="entry name" value="ZF_RING_1"/>
    <property type="match status" value="1"/>
</dbReference>